<dbReference type="STRING" id="1160509.A0A3N4I7Z4"/>
<dbReference type="EMBL" id="ML119673">
    <property type="protein sequence ID" value="RPA82203.1"/>
    <property type="molecule type" value="Genomic_DNA"/>
</dbReference>
<dbReference type="Gene3D" id="3.60.15.10">
    <property type="entry name" value="Ribonuclease Z/Hydroxyacylglutathione hydrolase-like"/>
    <property type="match status" value="1"/>
</dbReference>
<dbReference type="AlphaFoldDB" id="A0A3N4I7Z4"/>
<gene>
    <name evidence="1" type="ORF">BJ508DRAFT_238272</name>
</gene>
<dbReference type="Pfam" id="PF23023">
    <property type="entry name" value="Anti-Pycsar_Apyc1"/>
    <property type="match status" value="1"/>
</dbReference>
<reference evidence="1 2" key="1">
    <citation type="journal article" date="2018" name="Nat. Ecol. Evol.">
        <title>Pezizomycetes genomes reveal the molecular basis of ectomycorrhizal truffle lifestyle.</title>
        <authorList>
            <person name="Murat C."/>
            <person name="Payen T."/>
            <person name="Noel B."/>
            <person name="Kuo A."/>
            <person name="Morin E."/>
            <person name="Chen J."/>
            <person name="Kohler A."/>
            <person name="Krizsan K."/>
            <person name="Balestrini R."/>
            <person name="Da Silva C."/>
            <person name="Montanini B."/>
            <person name="Hainaut M."/>
            <person name="Levati E."/>
            <person name="Barry K.W."/>
            <person name="Belfiori B."/>
            <person name="Cichocki N."/>
            <person name="Clum A."/>
            <person name="Dockter R.B."/>
            <person name="Fauchery L."/>
            <person name="Guy J."/>
            <person name="Iotti M."/>
            <person name="Le Tacon F."/>
            <person name="Lindquist E.A."/>
            <person name="Lipzen A."/>
            <person name="Malagnac F."/>
            <person name="Mello A."/>
            <person name="Molinier V."/>
            <person name="Miyauchi S."/>
            <person name="Poulain J."/>
            <person name="Riccioni C."/>
            <person name="Rubini A."/>
            <person name="Sitrit Y."/>
            <person name="Splivallo R."/>
            <person name="Traeger S."/>
            <person name="Wang M."/>
            <person name="Zifcakova L."/>
            <person name="Wipf D."/>
            <person name="Zambonelli A."/>
            <person name="Paolocci F."/>
            <person name="Nowrousian M."/>
            <person name="Ottonello S."/>
            <person name="Baldrian P."/>
            <person name="Spatafora J.W."/>
            <person name="Henrissat B."/>
            <person name="Nagy L.G."/>
            <person name="Aury J.M."/>
            <person name="Wincker P."/>
            <person name="Grigoriev I.V."/>
            <person name="Bonfante P."/>
            <person name="Martin F.M."/>
        </authorList>
    </citation>
    <scope>NUCLEOTIDE SEQUENCE [LARGE SCALE GENOMIC DNA]</scope>
    <source>
        <strain evidence="1 2">RN42</strain>
    </source>
</reference>
<dbReference type="GO" id="GO:0042781">
    <property type="term" value="F:3'-tRNA processing endoribonuclease activity"/>
    <property type="evidence" value="ECO:0007669"/>
    <property type="project" value="TreeGrafter"/>
</dbReference>
<keyword evidence="2" id="KW-1185">Reference proteome</keyword>
<sequence length="434" mass="48003">MQLKLLPLGTSSAIPNSTRCQSSLALLLPSTTTLLFDCGESTQRQLHRFRTSIKRTRIHKIFITHLHGDHIFGLCPLLLNIIEGNGGLVGATDPRLAGTTEKQKKRKETEPDVEIFGPVGIRAFVRANLRGTYAVLDGWIRINELHPAPSPDGTLPDPAHDVYVRELPGRNILPTHDSCWTDILTTPEYTVSAGPIVHSCPSVGYVIQLAPQKQTIPPTYKDTLLEFSDHFKSVGIKQPLSLLRDVQAGWEPREDVPKEVVSEEGIHLPNGRVLPRLGMKRGRKITILGDTCDPSPLTEIARGSDVLVHEATNAFLPDLDTSLKATDTYEVIEHRTISRGHSTPEMAGRFAARIELGQTGGLEDDEEKGVLVLNHFSSRYEDDMADGEDGRSMKVMTAIRECAVKAWKEAVEKEGREWKGRVECARDGVEVVVK</sequence>
<dbReference type="OrthoDB" id="527344at2759"/>
<dbReference type="PANTHER" id="PTHR46018:SF2">
    <property type="entry name" value="ZINC PHOSPHODIESTERASE ELAC PROTEIN 1"/>
    <property type="match status" value="1"/>
</dbReference>
<evidence type="ECO:0000313" key="2">
    <source>
        <dbReference type="Proteomes" id="UP000275078"/>
    </source>
</evidence>
<dbReference type="SUPFAM" id="SSF56281">
    <property type="entry name" value="Metallo-hydrolase/oxidoreductase"/>
    <property type="match status" value="1"/>
</dbReference>
<accession>A0A3N4I7Z4</accession>
<organism evidence="1 2">
    <name type="scientific">Ascobolus immersus RN42</name>
    <dbReference type="NCBI Taxonomy" id="1160509"/>
    <lineage>
        <taxon>Eukaryota</taxon>
        <taxon>Fungi</taxon>
        <taxon>Dikarya</taxon>
        <taxon>Ascomycota</taxon>
        <taxon>Pezizomycotina</taxon>
        <taxon>Pezizomycetes</taxon>
        <taxon>Pezizales</taxon>
        <taxon>Ascobolaceae</taxon>
        <taxon>Ascobolus</taxon>
    </lineage>
</organism>
<proteinExistence type="predicted"/>
<dbReference type="InterPro" id="IPR036866">
    <property type="entry name" value="RibonucZ/Hydroxyglut_hydro"/>
</dbReference>
<dbReference type="PANTHER" id="PTHR46018">
    <property type="entry name" value="ZINC PHOSPHODIESTERASE ELAC PROTEIN 1"/>
    <property type="match status" value="1"/>
</dbReference>
<protein>
    <submittedName>
        <fullName evidence="1">Uncharacterized protein</fullName>
    </submittedName>
</protein>
<evidence type="ECO:0000313" key="1">
    <source>
        <dbReference type="EMBL" id="RPA82203.1"/>
    </source>
</evidence>
<dbReference type="GO" id="GO:0005634">
    <property type="term" value="C:nucleus"/>
    <property type="evidence" value="ECO:0007669"/>
    <property type="project" value="TreeGrafter"/>
</dbReference>
<name>A0A3N4I7Z4_ASCIM</name>
<dbReference type="Proteomes" id="UP000275078">
    <property type="component" value="Unassembled WGS sequence"/>
</dbReference>